<name>A0ABU0TDD0_9FLAO</name>
<dbReference type="RefSeq" id="WP_307445510.1">
    <property type="nucleotide sequence ID" value="NZ_JAUTAL010000001.1"/>
</dbReference>
<dbReference type="EMBL" id="JAUTAL010000001">
    <property type="protein sequence ID" value="MDQ1095070.1"/>
    <property type="molecule type" value="Genomic_DNA"/>
</dbReference>
<organism evidence="1 2">
    <name type="scientific">Chryseobacterium camelliae</name>
    <dbReference type="NCBI Taxonomy" id="1265445"/>
    <lineage>
        <taxon>Bacteria</taxon>
        <taxon>Pseudomonadati</taxon>
        <taxon>Bacteroidota</taxon>
        <taxon>Flavobacteriia</taxon>
        <taxon>Flavobacteriales</taxon>
        <taxon>Weeksellaceae</taxon>
        <taxon>Chryseobacterium group</taxon>
        <taxon>Chryseobacterium</taxon>
    </lineage>
</organism>
<sequence>MKKLLQRILPVLALTLLTHNMYFSQSYKIFYEMQWKNKSESTNHHELCSLITNEKGNSYFQSYENFRRDSTHTSMVNEYFANKAKGLRIGDGITNAKFRSLIIKNISQNTITVEERFFTSIFSIAYPSCKQHWKLIDDKTSIILGYKAYMASTEFGGRKWIAWYTKEIPISDGPYKFYGLPGLILKITDSDGAYTFEIKGIHKENNDLEKRNFTYDQPMNISPKQWDSFWKKYIKQPSVIFENLNTSQTTYVINGKDVNSKEVKESYNRKESEILKNFESPIELAPSCL</sequence>
<evidence type="ECO:0000313" key="1">
    <source>
        <dbReference type="EMBL" id="MDQ1095070.1"/>
    </source>
</evidence>
<dbReference type="NCBIfam" id="TIGR01200">
    <property type="entry name" value="GLPGLI"/>
    <property type="match status" value="1"/>
</dbReference>
<proteinExistence type="predicted"/>
<evidence type="ECO:0000313" key="2">
    <source>
        <dbReference type="Proteomes" id="UP001225072"/>
    </source>
</evidence>
<accession>A0ABU0TDD0</accession>
<keyword evidence="2" id="KW-1185">Reference proteome</keyword>
<gene>
    <name evidence="1" type="ORF">QE404_000217</name>
</gene>
<dbReference type="Proteomes" id="UP001225072">
    <property type="component" value="Unassembled WGS sequence"/>
</dbReference>
<protein>
    <submittedName>
        <fullName evidence="1">GLPGLI family protein</fullName>
    </submittedName>
</protein>
<dbReference type="InterPro" id="IPR005901">
    <property type="entry name" value="GLPGLI"/>
</dbReference>
<comment type="caution">
    <text evidence="1">The sequence shown here is derived from an EMBL/GenBank/DDBJ whole genome shotgun (WGS) entry which is preliminary data.</text>
</comment>
<reference evidence="1 2" key="1">
    <citation type="submission" date="2023-07" db="EMBL/GenBank/DDBJ databases">
        <title>Functional and genomic diversity of the sorghum phyllosphere microbiome.</title>
        <authorList>
            <person name="Shade A."/>
        </authorList>
    </citation>
    <scope>NUCLEOTIDE SEQUENCE [LARGE SCALE GENOMIC DNA]</scope>
    <source>
        <strain evidence="1 2">SORGH_AS_1064</strain>
    </source>
</reference>
<dbReference type="Pfam" id="PF09697">
    <property type="entry name" value="Porph_ging"/>
    <property type="match status" value="1"/>
</dbReference>